<sequence>MATFVSAPVHTPFVQTQYVHTASPALVHQPLATPSYVHTASPAVVHQPLATPSYAQHVLATPSIGTPTAMPAYYVPNGYQRPRSHSMSYVHSPAPAQRPQLYSPAPAQQSQVYYSYGQSQYPQAGAAQPVYTTVHTSSTPYHDGYSRSRRASTSHSYHHGSPSHHRSHSSSHGHNSSHRRSHSTSRSHSHSRHHSQPQVIVSTPSHSTHHISQPAYQQHRRYSSVGGPGLGDRLRHLFGMPPSHRAYYIDARTGQSVDYKGRPVYHM</sequence>
<accession>A0ABQ8KXP3</accession>
<dbReference type="GeneID" id="72002045"/>
<dbReference type="EMBL" id="JADCUA010000001">
    <property type="protein sequence ID" value="KAH9844069.1"/>
    <property type="molecule type" value="Genomic_DNA"/>
</dbReference>
<dbReference type="Proteomes" id="UP000814176">
    <property type="component" value="Unassembled WGS sequence"/>
</dbReference>
<evidence type="ECO:0000256" key="1">
    <source>
        <dbReference type="SAM" id="MobiDB-lite"/>
    </source>
</evidence>
<evidence type="ECO:0000313" key="3">
    <source>
        <dbReference type="Proteomes" id="UP000814176"/>
    </source>
</evidence>
<name>A0ABQ8KXP3_9APHY</name>
<evidence type="ECO:0000313" key="2">
    <source>
        <dbReference type="EMBL" id="KAH9844069.1"/>
    </source>
</evidence>
<proteinExistence type="predicted"/>
<feature type="compositionally biased region" description="Polar residues" evidence="1">
    <location>
        <begin position="196"/>
        <end position="216"/>
    </location>
</feature>
<organism evidence="2 3">
    <name type="scientific">Rhodofomes roseus</name>
    <dbReference type="NCBI Taxonomy" id="34475"/>
    <lineage>
        <taxon>Eukaryota</taxon>
        <taxon>Fungi</taxon>
        <taxon>Dikarya</taxon>
        <taxon>Basidiomycota</taxon>
        <taxon>Agaricomycotina</taxon>
        <taxon>Agaricomycetes</taxon>
        <taxon>Polyporales</taxon>
        <taxon>Rhodofomes</taxon>
    </lineage>
</organism>
<gene>
    <name evidence="2" type="ORF">C8Q71DRAFT_719680</name>
</gene>
<reference evidence="2 3" key="1">
    <citation type="journal article" date="2021" name="Environ. Microbiol.">
        <title>Gene family expansions and transcriptome signatures uncover fungal adaptations to wood decay.</title>
        <authorList>
            <person name="Hage H."/>
            <person name="Miyauchi S."/>
            <person name="Viragh M."/>
            <person name="Drula E."/>
            <person name="Min B."/>
            <person name="Chaduli D."/>
            <person name="Navarro D."/>
            <person name="Favel A."/>
            <person name="Norest M."/>
            <person name="Lesage-Meessen L."/>
            <person name="Balint B."/>
            <person name="Merenyi Z."/>
            <person name="de Eugenio L."/>
            <person name="Morin E."/>
            <person name="Martinez A.T."/>
            <person name="Baldrian P."/>
            <person name="Stursova M."/>
            <person name="Martinez M.J."/>
            <person name="Novotny C."/>
            <person name="Magnuson J.K."/>
            <person name="Spatafora J.W."/>
            <person name="Maurice S."/>
            <person name="Pangilinan J."/>
            <person name="Andreopoulos W."/>
            <person name="LaButti K."/>
            <person name="Hundley H."/>
            <person name="Na H."/>
            <person name="Kuo A."/>
            <person name="Barry K."/>
            <person name="Lipzen A."/>
            <person name="Henrissat B."/>
            <person name="Riley R."/>
            <person name="Ahrendt S."/>
            <person name="Nagy L.G."/>
            <person name="Grigoriev I.V."/>
            <person name="Martin F."/>
            <person name="Rosso M.N."/>
        </authorList>
    </citation>
    <scope>NUCLEOTIDE SEQUENCE [LARGE SCALE GENOMIC DNA]</scope>
    <source>
        <strain evidence="2 3">CIRM-BRFM 1785</strain>
    </source>
</reference>
<protein>
    <submittedName>
        <fullName evidence="2">Uncharacterized protein</fullName>
    </submittedName>
</protein>
<comment type="caution">
    <text evidence="2">The sequence shown here is derived from an EMBL/GenBank/DDBJ whole genome shotgun (WGS) entry which is preliminary data.</text>
</comment>
<feature type="region of interest" description="Disordered" evidence="1">
    <location>
        <begin position="135"/>
        <end position="228"/>
    </location>
</feature>
<dbReference type="RefSeq" id="XP_047784879.1">
    <property type="nucleotide sequence ID" value="XM_047921313.1"/>
</dbReference>
<feature type="compositionally biased region" description="Basic residues" evidence="1">
    <location>
        <begin position="147"/>
        <end position="195"/>
    </location>
</feature>
<keyword evidence="3" id="KW-1185">Reference proteome</keyword>